<evidence type="ECO:0000256" key="2">
    <source>
        <dbReference type="SAM" id="Coils"/>
    </source>
</evidence>
<protein>
    <recommendedName>
        <fullName evidence="1">Endoplasmic reticulum junction formation protein lunapark</fullName>
    </recommendedName>
</protein>
<keyword evidence="1" id="KW-0479">Metal-binding</keyword>
<feature type="coiled-coil region" evidence="2">
    <location>
        <begin position="103"/>
        <end position="130"/>
    </location>
</feature>
<dbReference type="STRING" id="177199.A0A420Y3X9"/>
<accession>A0A420Y3X9</accession>
<dbReference type="EMBL" id="QVQW01000054">
    <property type="protein sequence ID" value="RKU42582.1"/>
    <property type="molecule type" value="Genomic_DNA"/>
</dbReference>
<reference evidence="5 6" key="1">
    <citation type="submission" date="2018-08" db="EMBL/GenBank/DDBJ databases">
        <title>Draft genome of the lignicolous fungus Coniochaeta pulveracea.</title>
        <authorList>
            <person name="Borstlap C.J."/>
            <person name="De Witt R.N."/>
            <person name="Botha A."/>
            <person name="Volschenk H."/>
        </authorList>
    </citation>
    <scope>NUCLEOTIDE SEQUENCE [LARGE SCALE GENOMIC DNA]</scope>
    <source>
        <strain evidence="5 6">CAB683</strain>
    </source>
</reference>
<dbReference type="Pfam" id="PF10058">
    <property type="entry name" value="Zn_ribbon_10"/>
    <property type="match status" value="1"/>
</dbReference>
<dbReference type="InterPro" id="IPR019273">
    <property type="entry name" value="Lunapark_Znf"/>
</dbReference>
<evidence type="ECO:0000313" key="6">
    <source>
        <dbReference type="Proteomes" id="UP000275385"/>
    </source>
</evidence>
<evidence type="ECO:0000256" key="3">
    <source>
        <dbReference type="SAM" id="MobiDB-lite"/>
    </source>
</evidence>
<name>A0A420Y3X9_9PEZI</name>
<dbReference type="GO" id="GO:0071788">
    <property type="term" value="P:endoplasmic reticulum tubular network maintenance"/>
    <property type="evidence" value="ECO:0007669"/>
    <property type="project" value="UniProtKB-UniRule"/>
</dbReference>
<feature type="region of interest" description="Disordered" evidence="3">
    <location>
        <begin position="336"/>
        <end position="378"/>
    </location>
</feature>
<keyword evidence="1" id="KW-0862">Zinc</keyword>
<organism evidence="5 6">
    <name type="scientific">Coniochaeta pulveracea</name>
    <dbReference type="NCBI Taxonomy" id="177199"/>
    <lineage>
        <taxon>Eukaryota</taxon>
        <taxon>Fungi</taxon>
        <taxon>Dikarya</taxon>
        <taxon>Ascomycota</taxon>
        <taxon>Pezizomycotina</taxon>
        <taxon>Sordariomycetes</taxon>
        <taxon>Sordariomycetidae</taxon>
        <taxon>Coniochaetales</taxon>
        <taxon>Coniochaetaceae</taxon>
        <taxon>Coniochaeta</taxon>
    </lineage>
</organism>
<evidence type="ECO:0000259" key="4">
    <source>
        <dbReference type="Pfam" id="PF10058"/>
    </source>
</evidence>
<keyword evidence="1" id="KW-0863">Zinc-finger</keyword>
<feature type="transmembrane region" description="Helical" evidence="1">
    <location>
        <begin position="47"/>
        <end position="70"/>
    </location>
</feature>
<comment type="similarity">
    <text evidence="1">Belongs to the lunapark family.</text>
</comment>
<comment type="domain">
    <text evidence="1">The C4-type zinc finger motif is necessary both for its ER three-way tubular junction localization and formation.</text>
</comment>
<keyword evidence="1" id="KW-0812">Transmembrane</keyword>
<gene>
    <name evidence="5" type="ORF">DL546_003498</name>
</gene>
<evidence type="ECO:0000256" key="1">
    <source>
        <dbReference type="RuleBase" id="RU367073"/>
    </source>
</evidence>
<dbReference type="GO" id="GO:0008270">
    <property type="term" value="F:zinc ion binding"/>
    <property type="evidence" value="ECO:0007669"/>
    <property type="project" value="UniProtKB-KW"/>
</dbReference>
<keyword evidence="1" id="KW-0256">Endoplasmic reticulum</keyword>
<keyword evidence="1" id="KW-1133">Transmembrane helix</keyword>
<keyword evidence="2" id="KW-0175">Coiled coil</keyword>
<feature type="compositionally biased region" description="Basic and acidic residues" evidence="3">
    <location>
        <begin position="336"/>
        <end position="360"/>
    </location>
</feature>
<comment type="caution">
    <text evidence="5">The sequence shown here is derived from an EMBL/GenBank/DDBJ whole genome shotgun (WGS) entry which is preliminary data.</text>
</comment>
<dbReference type="AlphaFoldDB" id="A0A420Y3X9"/>
<dbReference type="PANTHER" id="PTHR22166">
    <property type="entry name" value="ENDOPLASMIC RETICULUM JUNCTION FORMATION PROTEIN LUNAPARK"/>
    <property type="match status" value="1"/>
</dbReference>
<comment type="function">
    <text evidence="1">Plays a role in determining ER morphology.</text>
</comment>
<sequence length="378" mass="41408">MVSFWPWRGQDASPATFEKALSTISKRITATQTQLDSARSTSRRMRVLWTLYLSFAYLVYAIVLFMVVGFKNLGSLEWTGMAGGPVLIYTIRTGVTAFFSFRIDTLSARLREQQKEREKTIKKLKEATKYDTTLELLEKYGGSDGKVRKGHQATTEEDTDGVVLQGKRSSKQGAGKVAQRTNLPPPPTANLPRPVQQPAGPAGTSVPAHYPQLQTSTPRVDPGLDTSAEFAPNAFGPGGEPPTTHYAPLQQGPGETHWYDRIMDLLLGEDETSAKNRIVLICARCRLVNGQAPPGTKSLTELGQWKCMACGAMNGEVDEGKRIVDEVLQEEMARSVAEDLDIRSEEGSDSATVDKKDPDRSSPPPAALRQRAKKKGGK</sequence>
<dbReference type="PANTHER" id="PTHR22166:SF12">
    <property type="entry name" value="ENDOPLASMIC RETICULUM JUNCTION FORMATION PROTEIN LUNAPARK"/>
    <property type="match status" value="1"/>
</dbReference>
<dbReference type="InterPro" id="IPR040115">
    <property type="entry name" value="Lnp"/>
</dbReference>
<feature type="transmembrane region" description="Helical" evidence="1">
    <location>
        <begin position="82"/>
        <end position="101"/>
    </location>
</feature>
<feature type="domain" description="Lunapark zinc ribbon" evidence="4">
    <location>
        <begin position="258"/>
        <end position="314"/>
    </location>
</feature>
<keyword evidence="1" id="KW-0472">Membrane</keyword>
<feature type="region of interest" description="Disordered" evidence="3">
    <location>
        <begin position="143"/>
        <end position="218"/>
    </location>
</feature>
<evidence type="ECO:0000313" key="5">
    <source>
        <dbReference type="EMBL" id="RKU42582.1"/>
    </source>
</evidence>
<dbReference type="GO" id="GO:0098826">
    <property type="term" value="C:endoplasmic reticulum tubular network membrane"/>
    <property type="evidence" value="ECO:0007669"/>
    <property type="project" value="UniProtKB-UniRule"/>
</dbReference>
<comment type="subcellular location">
    <subcellularLocation>
        <location evidence="1">Endoplasmic reticulum membrane</location>
        <topology evidence="1">Multi-pass membrane protein</topology>
    </subcellularLocation>
</comment>
<dbReference type="GO" id="GO:1903373">
    <property type="term" value="P:positive regulation of endoplasmic reticulum tubular network organization"/>
    <property type="evidence" value="ECO:0007669"/>
    <property type="project" value="UniProtKB-UniRule"/>
</dbReference>
<dbReference type="Proteomes" id="UP000275385">
    <property type="component" value="Unassembled WGS sequence"/>
</dbReference>
<dbReference type="OrthoDB" id="1725934at2759"/>
<proteinExistence type="inferred from homology"/>
<keyword evidence="6" id="KW-1185">Reference proteome</keyword>